<protein>
    <submittedName>
        <fullName evidence="2">Uncharacterized protein</fullName>
    </submittedName>
</protein>
<gene>
    <name evidence="2" type="ORF">RAG0_10559</name>
</gene>
<proteinExistence type="predicted"/>
<evidence type="ECO:0000313" key="2">
    <source>
        <dbReference type="EMBL" id="CZT03940.1"/>
    </source>
</evidence>
<evidence type="ECO:0000313" key="3">
    <source>
        <dbReference type="Proteomes" id="UP000178912"/>
    </source>
</evidence>
<dbReference type="EMBL" id="FJUX01000066">
    <property type="protein sequence ID" value="CZT03940.1"/>
    <property type="molecule type" value="Genomic_DNA"/>
</dbReference>
<keyword evidence="3" id="KW-1185">Reference proteome</keyword>
<name>A0A1E1L0C1_9HELO</name>
<dbReference type="AlphaFoldDB" id="A0A1E1L0C1"/>
<feature type="region of interest" description="Disordered" evidence="1">
    <location>
        <begin position="121"/>
        <end position="144"/>
    </location>
</feature>
<accession>A0A1E1L0C1</accession>
<reference evidence="3" key="1">
    <citation type="submission" date="2016-03" db="EMBL/GenBank/DDBJ databases">
        <authorList>
            <person name="Guldener U."/>
        </authorList>
    </citation>
    <scope>NUCLEOTIDE SEQUENCE [LARGE SCALE GENOMIC DNA]</scope>
    <source>
        <strain evidence="3">04CH-RAC-A.6.1</strain>
    </source>
</reference>
<sequence length="196" mass="21930">MNPTMPYVPIENVANEANEKPQCNVGTLSARLVNARSKGSLETSEESYESRGLCATSYWRSSDITIVNRRKVDLLPRVRYSFTKQAPTNLARLKYPESRFPLYRASAEAIVRTPYTLKNLHFPGRSPDPRIPQSRSNLSPTRDADGTKYNAFSVRCSAISMVRDKDKTSILLLVANRRRRPCAGSSSASRSSIRAS</sequence>
<evidence type="ECO:0000256" key="1">
    <source>
        <dbReference type="SAM" id="MobiDB-lite"/>
    </source>
</evidence>
<organism evidence="2 3">
    <name type="scientific">Rhynchosporium agropyri</name>
    <dbReference type="NCBI Taxonomy" id="914238"/>
    <lineage>
        <taxon>Eukaryota</taxon>
        <taxon>Fungi</taxon>
        <taxon>Dikarya</taxon>
        <taxon>Ascomycota</taxon>
        <taxon>Pezizomycotina</taxon>
        <taxon>Leotiomycetes</taxon>
        <taxon>Helotiales</taxon>
        <taxon>Ploettnerulaceae</taxon>
        <taxon>Rhynchosporium</taxon>
    </lineage>
</organism>
<dbReference type="Proteomes" id="UP000178912">
    <property type="component" value="Unassembled WGS sequence"/>
</dbReference>